<dbReference type="HAMAP" id="MF_00417">
    <property type="entry name" value="Pyrrolid_peptidase"/>
    <property type="match status" value="1"/>
</dbReference>
<evidence type="ECO:0000256" key="4">
    <source>
        <dbReference type="ARBA" id="ARBA00006641"/>
    </source>
</evidence>
<keyword evidence="8 9" id="KW-0788">Thiol protease</keyword>
<evidence type="ECO:0000256" key="8">
    <source>
        <dbReference type="ARBA" id="ARBA00022807"/>
    </source>
</evidence>
<dbReference type="Gene3D" id="3.40.630.20">
    <property type="entry name" value="Peptidase C15, pyroglutamyl peptidase I-like"/>
    <property type="match status" value="1"/>
</dbReference>
<evidence type="ECO:0000313" key="13">
    <source>
        <dbReference type="Proteomes" id="UP000805841"/>
    </source>
</evidence>
<reference evidence="12 13" key="1">
    <citation type="journal article" date="2020" name="Insects">
        <title>Bacteria Belonging to Pseudomonas typographi sp. nov. from the Bark Beetle Ips typographus Have Genomic Potential to Aid in the Host Ecology.</title>
        <authorList>
            <person name="Peral-Aranega E."/>
            <person name="Saati-Santamaria Z."/>
            <person name="Kolarik M."/>
            <person name="Rivas R."/>
            <person name="Garcia-Fraile P."/>
        </authorList>
    </citation>
    <scope>NUCLEOTIDE SEQUENCE [LARGE SCALE GENOMIC DNA]</scope>
    <source>
        <strain evidence="12 13">CA3A</strain>
    </source>
</reference>
<dbReference type="SUPFAM" id="SSF53182">
    <property type="entry name" value="Pyrrolidone carboxyl peptidase (pyroglutamate aminopeptidase)"/>
    <property type="match status" value="1"/>
</dbReference>
<gene>
    <name evidence="9 12" type="primary">pcp</name>
    <name evidence="12" type="ORF">HAQ05_22135</name>
</gene>
<comment type="function">
    <text evidence="2 9">Removes 5-oxoproline from various penultimate amino acid residues except L-proline.</text>
</comment>
<comment type="catalytic activity">
    <reaction evidence="1 9 10">
        <text>Release of an N-terminal pyroglutamyl group from a polypeptide, the second amino acid generally not being Pro.</text>
        <dbReference type="EC" id="3.4.19.3"/>
    </reaction>
</comment>
<dbReference type="Pfam" id="PF01470">
    <property type="entry name" value="Peptidase_C15"/>
    <property type="match status" value="1"/>
</dbReference>
<dbReference type="NCBIfam" id="TIGR00504">
    <property type="entry name" value="pyro_pdase"/>
    <property type="match status" value="1"/>
</dbReference>
<dbReference type="PANTHER" id="PTHR23402:SF1">
    <property type="entry name" value="PYROGLUTAMYL-PEPTIDASE I"/>
    <property type="match status" value="1"/>
</dbReference>
<dbReference type="InterPro" id="IPR000816">
    <property type="entry name" value="Peptidase_C15"/>
</dbReference>
<dbReference type="GO" id="GO:0016920">
    <property type="term" value="F:pyroglutamyl-peptidase activity"/>
    <property type="evidence" value="ECO:0007669"/>
    <property type="project" value="UniProtKB-EC"/>
</dbReference>
<feature type="active site" evidence="9 10">
    <location>
        <position position="82"/>
    </location>
</feature>
<accession>A0ABR7Z7Y2</accession>
<evidence type="ECO:0000256" key="3">
    <source>
        <dbReference type="ARBA" id="ARBA00004496"/>
    </source>
</evidence>
<evidence type="ECO:0000313" key="12">
    <source>
        <dbReference type="EMBL" id="MBD1601378.1"/>
    </source>
</evidence>
<dbReference type="InterPro" id="IPR036440">
    <property type="entry name" value="Peptidase_C15-like_sf"/>
</dbReference>
<evidence type="ECO:0000256" key="10">
    <source>
        <dbReference type="PROSITE-ProRule" id="PRU10076"/>
    </source>
</evidence>
<dbReference type="InterPro" id="IPR029762">
    <property type="entry name" value="PGP-I_bact-type"/>
</dbReference>
<dbReference type="RefSeq" id="WP_190424601.1">
    <property type="nucleotide sequence ID" value="NZ_JAAOCA010000034.1"/>
</dbReference>
<evidence type="ECO:0000256" key="5">
    <source>
        <dbReference type="ARBA" id="ARBA00022490"/>
    </source>
</evidence>
<evidence type="ECO:0000256" key="9">
    <source>
        <dbReference type="HAMAP-Rule" id="MF_00417"/>
    </source>
</evidence>
<comment type="subunit">
    <text evidence="9">Homotetramer.</text>
</comment>
<dbReference type="PIRSF" id="PIRSF015592">
    <property type="entry name" value="Prld-crbxl_pptds"/>
    <property type="match status" value="1"/>
</dbReference>
<organism evidence="12 13">
    <name type="scientific">Pseudomonas typographi</name>
    <dbReference type="NCBI Taxonomy" id="2715964"/>
    <lineage>
        <taxon>Bacteria</taxon>
        <taxon>Pseudomonadati</taxon>
        <taxon>Pseudomonadota</taxon>
        <taxon>Gammaproteobacteria</taxon>
        <taxon>Pseudomonadales</taxon>
        <taxon>Pseudomonadaceae</taxon>
        <taxon>Pseudomonas</taxon>
    </lineage>
</organism>
<keyword evidence="5 9" id="KW-0963">Cytoplasm</keyword>
<protein>
    <recommendedName>
        <fullName evidence="9">Pyrrolidone-carboxylate peptidase</fullName>
        <ecNumber evidence="9">3.4.19.3</ecNumber>
    </recommendedName>
    <alternativeName>
        <fullName evidence="9">5-oxoprolyl-peptidase</fullName>
    </alternativeName>
    <alternativeName>
        <fullName evidence="9">Pyroglutamyl-peptidase I</fullName>
        <shortName evidence="9">PGP-I</shortName>
        <shortName evidence="9">Pyrase</shortName>
    </alternativeName>
</protein>
<evidence type="ECO:0000256" key="1">
    <source>
        <dbReference type="ARBA" id="ARBA00001770"/>
    </source>
</evidence>
<dbReference type="EC" id="3.4.19.3" evidence="9"/>
<dbReference type="InterPro" id="IPR033693">
    <property type="entry name" value="PGPEP1_Glu_AS"/>
</dbReference>
<comment type="similarity">
    <text evidence="4 9">Belongs to the peptidase C15 family.</text>
</comment>
<dbReference type="InterPro" id="IPR033694">
    <property type="entry name" value="PGPEP1_Cys_AS"/>
</dbReference>
<dbReference type="PANTHER" id="PTHR23402">
    <property type="entry name" value="PROTEASE FAMILY C15 PYROGLUTAMYL-PEPTIDASE I-RELATED"/>
    <property type="match status" value="1"/>
</dbReference>
<sequence>MSQTVLLAAFEPFNGEALNPSWEAIKTLQGYTAIPGLRIACQPLPCVFERALQVLEHALAALRPSVVIVVGQAGGRPDITLERVAINLDDAPMVDNAGQQPIDTPVIDGAPAAYFTTLPVKAIAQALHENGIPASLSYSAGSYVCNHVFYGLMHVLRHRPRVRAGFVHVPYTPAQAAYYPGAPSMATTQVADAMVITVKAALDDLQHLPLPTGASH</sequence>
<dbReference type="PROSITE" id="PS01333">
    <property type="entry name" value="PYRASE_GLU"/>
    <property type="match status" value="1"/>
</dbReference>
<dbReference type="NCBIfam" id="NF009676">
    <property type="entry name" value="PRK13197.1"/>
    <property type="match status" value="1"/>
</dbReference>
<evidence type="ECO:0000256" key="7">
    <source>
        <dbReference type="ARBA" id="ARBA00022801"/>
    </source>
</evidence>
<keyword evidence="6 9" id="KW-0645">Protease</keyword>
<keyword evidence="13" id="KW-1185">Reference proteome</keyword>
<evidence type="ECO:0000256" key="2">
    <source>
        <dbReference type="ARBA" id="ARBA00002280"/>
    </source>
</evidence>
<dbReference type="Proteomes" id="UP000805841">
    <property type="component" value="Unassembled WGS sequence"/>
</dbReference>
<feature type="active site" evidence="9">
    <location>
        <position position="168"/>
    </location>
</feature>
<dbReference type="EMBL" id="JAAOCA010000034">
    <property type="protein sequence ID" value="MBD1601378.1"/>
    <property type="molecule type" value="Genomic_DNA"/>
</dbReference>
<dbReference type="InterPro" id="IPR016125">
    <property type="entry name" value="Peptidase_C15-like"/>
</dbReference>
<name>A0ABR7Z7Y2_9PSED</name>
<proteinExistence type="inferred from homology"/>
<dbReference type="PROSITE" id="PS01334">
    <property type="entry name" value="PYRASE_CYS"/>
    <property type="match status" value="1"/>
</dbReference>
<dbReference type="PRINTS" id="PR00706">
    <property type="entry name" value="PYROGLUPTASE"/>
</dbReference>
<evidence type="ECO:0000256" key="6">
    <source>
        <dbReference type="ARBA" id="ARBA00022670"/>
    </source>
</evidence>
<comment type="caution">
    <text evidence="12">The sequence shown here is derived from an EMBL/GenBank/DDBJ whole genome shotgun (WGS) entry which is preliminary data.</text>
</comment>
<evidence type="ECO:0000256" key="11">
    <source>
        <dbReference type="PROSITE-ProRule" id="PRU10077"/>
    </source>
</evidence>
<feature type="active site" evidence="9 11">
    <location>
        <position position="145"/>
    </location>
</feature>
<keyword evidence="7 9" id="KW-0378">Hydrolase</keyword>
<comment type="subcellular location">
    <subcellularLocation>
        <location evidence="3 9">Cytoplasm</location>
    </subcellularLocation>
</comment>
<dbReference type="CDD" id="cd00501">
    <property type="entry name" value="Peptidase_C15"/>
    <property type="match status" value="1"/>
</dbReference>